<feature type="signal peptide" evidence="1">
    <location>
        <begin position="1"/>
        <end position="22"/>
    </location>
</feature>
<organism evidence="2 3">
    <name type="scientific">Apiospora rasikravindrae</name>
    <dbReference type="NCBI Taxonomy" id="990691"/>
    <lineage>
        <taxon>Eukaryota</taxon>
        <taxon>Fungi</taxon>
        <taxon>Dikarya</taxon>
        <taxon>Ascomycota</taxon>
        <taxon>Pezizomycotina</taxon>
        <taxon>Sordariomycetes</taxon>
        <taxon>Xylariomycetidae</taxon>
        <taxon>Amphisphaeriales</taxon>
        <taxon>Apiosporaceae</taxon>
        <taxon>Apiospora</taxon>
    </lineage>
</organism>
<reference evidence="2 3" key="1">
    <citation type="submission" date="2023-01" db="EMBL/GenBank/DDBJ databases">
        <title>Analysis of 21 Apiospora genomes using comparative genomics revels a genus with tremendous synthesis potential of carbohydrate active enzymes and secondary metabolites.</title>
        <authorList>
            <person name="Sorensen T."/>
        </authorList>
    </citation>
    <scope>NUCLEOTIDE SEQUENCE [LARGE SCALE GENOMIC DNA]</scope>
    <source>
        <strain evidence="2 3">CBS 33761</strain>
    </source>
</reference>
<evidence type="ECO:0000256" key="1">
    <source>
        <dbReference type="SAM" id="SignalP"/>
    </source>
</evidence>
<keyword evidence="1" id="KW-0732">Signal</keyword>
<name>A0ABR1SGK8_9PEZI</name>
<proteinExistence type="predicted"/>
<gene>
    <name evidence="2" type="ORF">PG993_011438</name>
</gene>
<dbReference type="Proteomes" id="UP001444661">
    <property type="component" value="Unassembled WGS sequence"/>
</dbReference>
<evidence type="ECO:0000313" key="3">
    <source>
        <dbReference type="Proteomes" id="UP001444661"/>
    </source>
</evidence>
<comment type="caution">
    <text evidence="2">The sequence shown here is derived from an EMBL/GenBank/DDBJ whole genome shotgun (WGS) entry which is preliminary data.</text>
</comment>
<feature type="chain" id="PRO_5045478118" evidence="1">
    <location>
        <begin position="23"/>
        <end position="213"/>
    </location>
</feature>
<keyword evidence="3" id="KW-1185">Reference proteome</keyword>
<dbReference type="EMBL" id="JAQQWK010000010">
    <property type="protein sequence ID" value="KAK8030147.1"/>
    <property type="molecule type" value="Genomic_DNA"/>
</dbReference>
<sequence length="213" mass="22579">MIFNKSLLTCVATIASISSVLATPAPAPDGAAAVNPRQISLGSTPLFDSIINPHVGEDINSTIHFQVFLDESSSSGTTTTAKHRRSPSIANLFQPAEKRALCTQAEQDDCLPQQRAALQPMRLLTSAASRVPGNGNSVCIAKVVQGAATTYCCAHTSQRVAGLTYGDLLAPTTQMIDECVAPNSEQGRIRRLSLFQRNACVSFCLDNKPTGCT</sequence>
<accession>A0ABR1SGK8</accession>
<protein>
    <submittedName>
        <fullName evidence="2">Uncharacterized protein</fullName>
    </submittedName>
</protein>
<evidence type="ECO:0000313" key="2">
    <source>
        <dbReference type="EMBL" id="KAK8030147.1"/>
    </source>
</evidence>